<protein>
    <submittedName>
        <fullName evidence="2">Uncharacterized protein</fullName>
    </submittedName>
</protein>
<dbReference type="Proteomes" id="UP001279734">
    <property type="component" value="Unassembled WGS sequence"/>
</dbReference>
<evidence type="ECO:0000256" key="1">
    <source>
        <dbReference type="SAM" id="SignalP"/>
    </source>
</evidence>
<keyword evidence="1" id="KW-0732">Signal</keyword>
<proteinExistence type="predicted"/>
<feature type="chain" id="PRO_5041915832" evidence="1">
    <location>
        <begin position="29"/>
        <end position="83"/>
    </location>
</feature>
<evidence type="ECO:0000313" key="3">
    <source>
        <dbReference type="Proteomes" id="UP001279734"/>
    </source>
</evidence>
<reference evidence="2" key="1">
    <citation type="submission" date="2023-05" db="EMBL/GenBank/DDBJ databases">
        <title>Nepenthes gracilis genome sequencing.</title>
        <authorList>
            <person name="Fukushima K."/>
        </authorList>
    </citation>
    <scope>NUCLEOTIDE SEQUENCE</scope>
    <source>
        <strain evidence="2">SING2019-196</strain>
    </source>
</reference>
<dbReference type="EMBL" id="BSYO01000002">
    <property type="protein sequence ID" value="GMH01362.1"/>
    <property type="molecule type" value="Genomic_DNA"/>
</dbReference>
<accession>A0AAD3XD62</accession>
<feature type="signal peptide" evidence="1">
    <location>
        <begin position="1"/>
        <end position="28"/>
    </location>
</feature>
<organism evidence="2 3">
    <name type="scientific">Nepenthes gracilis</name>
    <name type="common">Slender pitcher plant</name>
    <dbReference type="NCBI Taxonomy" id="150966"/>
    <lineage>
        <taxon>Eukaryota</taxon>
        <taxon>Viridiplantae</taxon>
        <taxon>Streptophyta</taxon>
        <taxon>Embryophyta</taxon>
        <taxon>Tracheophyta</taxon>
        <taxon>Spermatophyta</taxon>
        <taxon>Magnoliopsida</taxon>
        <taxon>eudicotyledons</taxon>
        <taxon>Gunneridae</taxon>
        <taxon>Pentapetalae</taxon>
        <taxon>Caryophyllales</taxon>
        <taxon>Nepenthaceae</taxon>
        <taxon>Nepenthes</taxon>
    </lineage>
</organism>
<keyword evidence="3" id="KW-1185">Reference proteome</keyword>
<name>A0AAD3XD62_NEPGR</name>
<comment type="caution">
    <text evidence="2">The sequence shown here is derived from an EMBL/GenBank/DDBJ whole genome shotgun (WGS) entry which is preliminary data.</text>
</comment>
<evidence type="ECO:0000313" key="2">
    <source>
        <dbReference type="EMBL" id="GMH01362.1"/>
    </source>
</evidence>
<dbReference type="AlphaFoldDB" id="A0AAD3XD62"/>
<gene>
    <name evidence="2" type="ORF">Nepgr_003201</name>
</gene>
<sequence>MTTKKNSLSMAVAFVLLCSLLIHSATQAVRASARLRFTVEPQDIKPPLFVIVTGCNNDCDTACCNCVVEKQPPVCVQCCGEEP</sequence>